<dbReference type="Proteomes" id="UP000664795">
    <property type="component" value="Unassembled WGS sequence"/>
</dbReference>
<dbReference type="AlphaFoldDB" id="A0A939G868"/>
<dbReference type="RefSeq" id="WP_207335905.1">
    <property type="nucleotide sequence ID" value="NZ_JAFMYU010000009.1"/>
</dbReference>
<keyword evidence="3" id="KW-1185">Reference proteome</keyword>
<accession>A0A939G868</accession>
<evidence type="ECO:0008006" key="4">
    <source>
        <dbReference type="Google" id="ProtNLM"/>
    </source>
</evidence>
<name>A0A939G868_9BACT</name>
<comment type="caution">
    <text evidence="2">The sequence shown here is derived from an EMBL/GenBank/DDBJ whole genome shotgun (WGS) entry which is preliminary data.</text>
</comment>
<dbReference type="InterPro" id="IPR031409">
    <property type="entry name" value="Darcynin"/>
</dbReference>
<proteinExistence type="inferred from homology"/>
<organism evidence="2 3">
    <name type="scientific">Fibrella aquatilis</name>
    <dbReference type="NCBI Taxonomy" id="2817059"/>
    <lineage>
        <taxon>Bacteria</taxon>
        <taxon>Pseudomonadati</taxon>
        <taxon>Bacteroidota</taxon>
        <taxon>Cytophagia</taxon>
        <taxon>Cytophagales</taxon>
        <taxon>Spirosomataceae</taxon>
        <taxon>Fibrella</taxon>
    </lineage>
</organism>
<evidence type="ECO:0000313" key="2">
    <source>
        <dbReference type="EMBL" id="MBO0931937.1"/>
    </source>
</evidence>
<dbReference type="Pfam" id="PF17074">
    <property type="entry name" value="Darcynin"/>
    <property type="match status" value="1"/>
</dbReference>
<evidence type="ECO:0000313" key="3">
    <source>
        <dbReference type="Proteomes" id="UP000664795"/>
    </source>
</evidence>
<dbReference type="EMBL" id="JAFMYU010000009">
    <property type="protein sequence ID" value="MBO0931937.1"/>
    <property type="molecule type" value="Genomic_DNA"/>
</dbReference>
<protein>
    <recommendedName>
        <fullName evidence="4">Darcynin 1</fullName>
    </recommendedName>
</protein>
<comment type="similarity">
    <text evidence="1">Belongs to the darcynin family.</text>
</comment>
<sequence>MAPTPTTYTVFVLYRALPAWLGLSRTERNEVFARQVGPIFARYEQQVQVRLFDAEAFHADVSDVLLLTTDDLNAYYFFMEALRDTDLFAKPYIVLKDVIMTRENGFRDYETNQP</sequence>
<gene>
    <name evidence="2" type="ORF">J2I48_13085</name>
</gene>
<evidence type="ECO:0000256" key="1">
    <source>
        <dbReference type="ARBA" id="ARBA00006869"/>
    </source>
</evidence>
<reference evidence="2 3" key="1">
    <citation type="submission" date="2021-03" db="EMBL/GenBank/DDBJ databases">
        <title>Fibrella sp. HMF5036 genome sequencing and assembly.</title>
        <authorList>
            <person name="Kang H."/>
            <person name="Kim H."/>
            <person name="Bae S."/>
            <person name="Joh K."/>
        </authorList>
    </citation>
    <scope>NUCLEOTIDE SEQUENCE [LARGE SCALE GENOMIC DNA]</scope>
    <source>
        <strain evidence="2 3">HMF5036</strain>
    </source>
</reference>